<keyword evidence="2" id="KW-0808">Transferase</keyword>
<dbReference type="GO" id="GO:0005524">
    <property type="term" value="F:ATP binding"/>
    <property type="evidence" value="ECO:0007669"/>
    <property type="project" value="UniProtKB-UniRule"/>
</dbReference>
<evidence type="ECO:0000256" key="1">
    <source>
        <dbReference type="ARBA" id="ARBA00022527"/>
    </source>
</evidence>
<dbReference type="PROSITE" id="PS50011">
    <property type="entry name" value="PROTEIN_KINASE_DOM"/>
    <property type="match status" value="1"/>
</dbReference>
<feature type="region of interest" description="Disordered" evidence="7">
    <location>
        <begin position="1"/>
        <end position="22"/>
    </location>
</feature>
<keyword evidence="3 6" id="KW-0547">Nucleotide-binding</keyword>
<evidence type="ECO:0000256" key="4">
    <source>
        <dbReference type="ARBA" id="ARBA00022777"/>
    </source>
</evidence>
<dbReference type="PROSITE" id="PS00107">
    <property type="entry name" value="PROTEIN_KINASE_ATP"/>
    <property type="match status" value="1"/>
</dbReference>
<evidence type="ECO:0000256" key="2">
    <source>
        <dbReference type="ARBA" id="ARBA00022679"/>
    </source>
</evidence>
<dbReference type="Pfam" id="PF00069">
    <property type="entry name" value="Pkinase"/>
    <property type="match status" value="1"/>
</dbReference>
<dbReference type="GO" id="GO:0004674">
    <property type="term" value="F:protein serine/threonine kinase activity"/>
    <property type="evidence" value="ECO:0007669"/>
    <property type="project" value="UniProtKB-KW"/>
</dbReference>
<reference evidence="9 10" key="1">
    <citation type="journal article" date="2016" name="Nat. Commun.">
        <title>Extremotolerant tardigrade genome and improved radiotolerance of human cultured cells by tardigrade-unique protein.</title>
        <authorList>
            <person name="Hashimoto T."/>
            <person name="Horikawa D.D."/>
            <person name="Saito Y."/>
            <person name="Kuwahara H."/>
            <person name="Kozuka-Hata H."/>
            <person name="Shin-I T."/>
            <person name="Minakuchi Y."/>
            <person name="Ohishi K."/>
            <person name="Motoyama A."/>
            <person name="Aizu T."/>
            <person name="Enomoto A."/>
            <person name="Kondo K."/>
            <person name="Tanaka S."/>
            <person name="Hara Y."/>
            <person name="Koshikawa S."/>
            <person name="Sagara H."/>
            <person name="Miura T."/>
            <person name="Yokobori S."/>
            <person name="Miyagawa K."/>
            <person name="Suzuki Y."/>
            <person name="Kubo T."/>
            <person name="Oyama M."/>
            <person name="Kohara Y."/>
            <person name="Fujiyama A."/>
            <person name="Arakawa K."/>
            <person name="Katayama T."/>
            <person name="Toyoda A."/>
            <person name="Kunieda T."/>
        </authorList>
    </citation>
    <scope>NUCLEOTIDE SEQUENCE [LARGE SCALE GENOMIC DNA]</scope>
    <source>
        <strain evidence="9 10">YOKOZUNA-1</strain>
    </source>
</reference>
<evidence type="ECO:0000256" key="7">
    <source>
        <dbReference type="SAM" id="MobiDB-lite"/>
    </source>
</evidence>
<dbReference type="FunFam" id="1.10.510.10:FF:000571">
    <property type="entry name" value="Maternal embryonic leucine zipper kinase"/>
    <property type="match status" value="1"/>
</dbReference>
<keyword evidence="4" id="KW-0418">Kinase</keyword>
<feature type="region of interest" description="Disordered" evidence="7">
    <location>
        <begin position="461"/>
        <end position="508"/>
    </location>
</feature>
<evidence type="ECO:0000256" key="3">
    <source>
        <dbReference type="ARBA" id="ARBA00022741"/>
    </source>
</evidence>
<dbReference type="EMBL" id="BDGG01000001">
    <property type="protein sequence ID" value="GAU88523.1"/>
    <property type="molecule type" value="Genomic_DNA"/>
</dbReference>
<dbReference type="PANTHER" id="PTHR24346">
    <property type="entry name" value="MAP/MICROTUBULE AFFINITY-REGULATING KINASE"/>
    <property type="match status" value="1"/>
</dbReference>
<feature type="domain" description="Protein kinase" evidence="8">
    <location>
        <begin position="38"/>
        <end position="289"/>
    </location>
</feature>
<keyword evidence="1" id="KW-0723">Serine/threonine-protein kinase</keyword>
<evidence type="ECO:0000256" key="6">
    <source>
        <dbReference type="PROSITE-ProRule" id="PRU10141"/>
    </source>
</evidence>
<name>A0A1D1UQ83_RAMVA</name>
<feature type="region of interest" description="Disordered" evidence="7">
    <location>
        <begin position="579"/>
        <end position="598"/>
    </location>
</feature>
<dbReference type="OrthoDB" id="193931at2759"/>
<dbReference type="InterPro" id="IPR000719">
    <property type="entry name" value="Prot_kinase_dom"/>
</dbReference>
<dbReference type="CDD" id="cd14003">
    <property type="entry name" value="STKc_AMPK-like"/>
    <property type="match status" value="1"/>
</dbReference>
<feature type="binding site" evidence="6">
    <location>
        <position position="67"/>
    </location>
    <ligand>
        <name>ATP</name>
        <dbReference type="ChEBI" id="CHEBI:30616"/>
    </ligand>
</feature>
<feature type="compositionally biased region" description="Polar residues" evidence="7">
    <location>
        <begin position="472"/>
        <end position="483"/>
    </location>
</feature>
<organism evidence="9 10">
    <name type="scientific">Ramazzottius varieornatus</name>
    <name type="common">Water bear</name>
    <name type="synonym">Tardigrade</name>
    <dbReference type="NCBI Taxonomy" id="947166"/>
    <lineage>
        <taxon>Eukaryota</taxon>
        <taxon>Metazoa</taxon>
        <taxon>Ecdysozoa</taxon>
        <taxon>Tardigrada</taxon>
        <taxon>Eutardigrada</taxon>
        <taxon>Parachela</taxon>
        <taxon>Hypsibioidea</taxon>
        <taxon>Ramazzottiidae</taxon>
        <taxon>Ramazzottius</taxon>
    </lineage>
</organism>
<evidence type="ECO:0000313" key="10">
    <source>
        <dbReference type="Proteomes" id="UP000186922"/>
    </source>
</evidence>
<accession>A0A1D1UQ83</accession>
<keyword evidence="10" id="KW-1185">Reference proteome</keyword>
<feature type="region of interest" description="Disordered" evidence="7">
    <location>
        <begin position="610"/>
        <end position="647"/>
    </location>
</feature>
<dbReference type="Gene3D" id="1.10.510.10">
    <property type="entry name" value="Transferase(Phosphotransferase) domain 1"/>
    <property type="match status" value="1"/>
</dbReference>
<protein>
    <recommendedName>
        <fullName evidence="8">Protein kinase domain-containing protein</fullName>
    </recommendedName>
</protein>
<dbReference type="InterPro" id="IPR011009">
    <property type="entry name" value="Kinase-like_dom_sf"/>
</dbReference>
<dbReference type="InterPro" id="IPR017441">
    <property type="entry name" value="Protein_kinase_ATP_BS"/>
</dbReference>
<evidence type="ECO:0000256" key="5">
    <source>
        <dbReference type="ARBA" id="ARBA00022840"/>
    </source>
</evidence>
<dbReference type="SMART" id="SM00220">
    <property type="entry name" value="S_TKc"/>
    <property type="match status" value="1"/>
</dbReference>
<dbReference type="PROSITE" id="PS00108">
    <property type="entry name" value="PROTEIN_KINASE_ST"/>
    <property type="match status" value="1"/>
</dbReference>
<sequence>MAGTDKSTSLLPTAAQMHSSPQTAISKTTFPMRLGNYMIDDVVLGQGHYAVVRLATHTPTMEKVAIKCFEKASLDIPDTLKMRREISVVSKLRHANIIRTYQVLENEIFAFIVMEYAAGGEMFERISSQGPYDEPEARSLFRQLVSAVKYCHNRNLVHRDLKTENVLLDSDRNVKLADFGFCHVLVPGEALEECCGSLPYAPPELFYGSLYDGFKSDVWSLGVVLYVMLCGTLPFSEDNPDDTRQAILSGIFAVPNHLTVKAKDLIRQMLNIDYTTRLDLEAVITHPWLHNDLEEPWSSDSLREEIEEVGRLDSELNEYVLDEMENLGYSKETVRIEMTGEHQNDISATYGMLDNRFHRHFAKRISSPITLSIPSVTNSPRRSSIVTGVVEPSDAERLRQPVLTLSTPEPAVEYSPGRRGSLPVPLSFPAAFGSLNIGRSRHSPAAGFVLPQIIVPDCELRPSADENDRSSRFSFSQDTNPSRRTSDISMDLGSLADDDSDEEPDLSGVQRYLTVRGRSTRSTVGHYAVKRTLNSVASACENWLSPTRRRHSDTPTTTAAQLMTLERMQQRRIQKVDSGLGSPYLRTPSPMIGSPQPRFRSVNASQTSLDMGHYGPSLTVPSTASSHGQSSPGLSFLDKIYSNNTKH</sequence>
<feature type="compositionally biased region" description="Basic and acidic residues" evidence="7">
    <location>
        <begin position="461"/>
        <end position="471"/>
    </location>
</feature>
<evidence type="ECO:0000313" key="9">
    <source>
        <dbReference type="EMBL" id="GAU88523.1"/>
    </source>
</evidence>
<dbReference type="STRING" id="947166.A0A1D1UQ83"/>
<dbReference type="AlphaFoldDB" id="A0A1D1UQ83"/>
<dbReference type="SUPFAM" id="SSF56112">
    <property type="entry name" value="Protein kinase-like (PK-like)"/>
    <property type="match status" value="1"/>
</dbReference>
<keyword evidence="5 6" id="KW-0067">ATP-binding</keyword>
<dbReference type="GO" id="GO:0035556">
    <property type="term" value="P:intracellular signal transduction"/>
    <property type="evidence" value="ECO:0007669"/>
    <property type="project" value="TreeGrafter"/>
</dbReference>
<feature type="compositionally biased region" description="Acidic residues" evidence="7">
    <location>
        <begin position="496"/>
        <end position="505"/>
    </location>
</feature>
<comment type="caution">
    <text evidence="9">The sequence shown here is derived from an EMBL/GenBank/DDBJ whole genome shotgun (WGS) entry which is preliminary data.</text>
</comment>
<dbReference type="InterPro" id="IPR008271">
    <property type="entry name" value="Ser/Thr_kinase_AS"/>
</dbReference>
<proteinExistence type="predicted"/>
<dbReference type="PANTHER" id="PTHR24346:SF82">
    <property type="entry name" value="KP78A-RELATED"/>
    <property type="match status" value="1"/>
</dbReference>
<gene>
    <name evidence="9" type="primary">RvY_01209-1</name>
    <name evidence="9" type="synonym">RvY_01209.1</name>
    <name evidence="9" type="ORF">RvY_01209</name>
</gene>
<evidence type="ECO:0000259" key="8">
    <source>
        <dbReference type="PROSITE" id="PS50011"/>
    </source>
</evidence>
<dbReference type="Proteomes" id="UP000186922">
    <property type="component" value="Unassembled WGS sequence"/>
</dbReference>
<feature type="compositionally biased region" description="Polar residues" evidence="7">
    <location>
        <begin position="619"/>
        <end position="633"/>
    </location>
</feature>
<dbReference type="GO" id="GO:0005737">
    <property type="term" value="C:cytoplasm"/>
    <property type="evidence" value="ECO:0007669"/>
    <property type="project" value="TreeGrafter"/>
</dbReference>